<proteinExistence type="predicted"/>
<reference evidence="1 2" key="2">
    <citation type="submission" date="2019-05" db="EMBL/GenBank/DDBJ databases">
        <title>Glycomyces buryatensis sp. nov.</title>
        <authorList>
            <person name="Nikitina E."/>
        </authorList>
    </citation>
    <scope>NUCLEOTIDE SEQUENCE [LARGE SCALE GENOMIC DNA]</scope>
    <source>
        <strain evidence="1 2">18</strain>
    </source>
</reference>
<reference evidence="2" key="1">
    <citation type="submission" date="2019-04" db="EMBL/GenBank/DDBJ databases">
        <title>Nocardioides xinjiangensis sp. nov.</title>
        <authorList>
            <person name="Liu S."/>
        </authorList>
    </citation>
    <scope>NUCLEOTIDE SEQUENCE [LARGE SCALE GENOMIC DNA]</scope>
    <source>
        <strain evidence="2">18</strain>
    </source>
</reference>
<organism evidence="1 2">
    <name type="scientific">Glycomyces buryatensis</name>
    <dbReference type="NCBI Taxonomy" id="2570927"/>
    <lineage>
        <taxon>Bacteria</taxon>
        <taxon>Bacillati</taxon>
        <taxon>Actinomycetota</taxon>
        <taxon>Actinomycetes</taxon>
        <taxon>Glycomycetales</taxon>
        <taxon>Glycomycetaceae</taxon>
        <taxon>Glycomyces</taxon>
    </lineage>
</organism>
<comment type="caution">
    <text evidence="1">The sequence shown here is derived from an EMBL/GenBank/DDBJ whole genome shotgun (WGS) entry which is preliminary data.</text>
</comment>
<dbReference type="RefSeq" id="WP_136537191.1">
    <property type="nucleotide sequence ID" value="NZ_STGY01000081.1"/>
</dbReference>
<dbReference type="Proteomes" id="UP000308760">
    <property type="component" value="Unassembled WGS sequence"/>
</dbReference>
<dbReference type="OrthoDB" id="5222636at2"/>
<dbReference type="AlphaFoldDB" id="A0A4V4HQH9"/>
<dbReference type="EMBL" id="STGY01000081">
    <property type="protein sequence ID" value="THV33936.1"/>
    <property type="molecule type" value="Genomic_DNA"/>
</dbReference>
<name>A0A4V4HQH9_9ACTN</name>
<keyword evidence="2" id="KW-1185">Reference proteome</keyword>
<evidence type="ECO:0000313" key="1">
    <source>
        <dbReference type="EMBL" id="THV33936.1"/>
    </source>
</evidence>
<accession>A0A4V4HQH9</accession>
<evidence type="ECO:0000313" key="2">
    <source>
        <dbReference type="Proteomes" id="UP000308760"/>
    </source>
</evidence>
<sequence>MTDLHISGIAEIDGRFLRYQSLPHQDRLRITFCGNPPWQPQGEEDNTIALGSVTGLDTSAPTLRISAPLHAEWARAKREHITTEAVRIWTAAGIIRSSPTSTIRYCEG</sequence>
<gene>
    <name evidence="1" type="ORF">FAB82_24485</name>
</gene>
<protein>
    <submittedName>
        <fullName evidence="1">Uncharacterized protein</fullName>
    </submittedName>
</protein>